<dbReference type="Proteomes" id="UP000177725">
    <property type="component" value="Unassembled WGS sequence"/>
</dbReference>
<name>A0A1G2F5K6_9BACT</name>
<comment type="caution">
    <text evidence="1">The sequence shown here is derived from an EMBL/GenBank/DDBJ whole genome shotgun (WGS) entry which is preliminary data.</text>
</comment>
<dbReference type="AlphaFoldDB" id="A0A1G2F5K6"/>
<reference evidence="1 2" key="1">
    <citation type="journal article" date="2016" name="Nat. Commun.">
        <title>Thousands of microbial genomes shed light on interconnected biogeochemical processes in an aquifer system.</title>
        <authorList>
            <person name="Anantharaman K."/>
            <person name="Brown C.T."/>
            <person name="Hug L.A."/>
            <person name="Sharon I."/>
            <person name="Castelle C.J."/>
            <person name="Probst A.J."/>
            <person name="Thomas B.C."/>
            <person name="Singh A."/>
            <person name="Wilkins M.J."/>
            <person name="Karaoz U."/>
            <person name="Brodie E.L."/>
            <person name="Williams K.H."/>
            <person name="Hubbard S.S."/>
            <person name="Banfield J.F."/>
        </authorList>
    </citation>
    <scope>NUCLEOTIDE SEQUENCE [LARGE SCALE GENOMIC DNA]</scope>
</reference>
<gene>
    <name evidence="1" type="ORF">A2174_03185</name>
</gene>
<sequence>MSSRTCLPAIALAAAGSEIQFKMKYQKNITAQEIQDNIFRKMSVEKKLRLADDFFRFAKILRKARQQNGKSKTVSKAGKNL</sequence>
<evidence type="ECO:0000313" key="1">
    <source>
        <dbReference type="EMBL" id="OGZ33263.1"/>
    </source>
</evidence>
<protein>
    <submittedName>
        <fullName evidence="1">Uncharacterized protein</fullName>
    </submittedName>
</protein>
<organism evidence="1 2">
    <name type="scientific">Candidatus Portnoybacteria bacterium RBG_13_41_18</name>
    <dbReference type="NCBI Taxonomy" id="1801991"/>
    <lineage>
        <taxon>Bacteria</taxon>
        <taxon>Candidatus Portnoyibacteriota</taxon>
    </lineage>
</organism>
<accession>A0A1G2F5K6</accession>
<evidence type="ECO:0000313" key="2">
    <source>
        <dbReference type="Proteomes" id="UP000177725"/>
    </source>
</evidence>
<dbReference type="EMBL" id="MHMV01000051">
    <property type="protein sequence ID" value="OGZ33263.1"/>
    <property type="molecule type" value="Genomic_DNA"/>
</dbReference>
<proteinExistence type="predicted"/>